<reference evidence="1" key="1">
    <citation type="submission" date="2020-05" db="EMBL/GenBank/DDBJ databases">
        <title>Large-scale comparative analyses of tick genomes elucidate their genetic diversity and vector capacities.</title>
        <authorList>
            <person name="Jia N."/>
            <person name="Wang J."/>
            <person name="Shi W."/>
            <person name="Du L."/>
            <person name="Sun Y."/>
            <person name="Zhan W."/>
            <person name="Jiang J."/>
            <person name="Wang Q."/>
            <person name="Zhang B."/>
            <person name="Ji P."/>
            <person name="Sakyi L.B."/>
            <person name="Cui X."/>
            <person name="Yuan T."/>
            <person name="Jiang B."/>
            <person name="Yang W."/>
            <person name="Lam T.T.-Y."/>
            <person name="Chang Q."/>
            <person name="Ding S."/>
            <person name="Wang X."/>
            <person name="Zhu J."/>
            <person name="Ruan X."/>
            <person name="Zhao L."/>
            <person name="Wei J."/>
            <person name="Que T."/>
            <person name="Du C."/>
            <person name="Cheng J."/>
            <person name="Dai P."/>
            <person name="Han X."/>
            <person name="Huang E."/>
            <person name="Gao Y."/>
            <person name="Liu J."/>
            <person name="Shao H."/>
            <person name="Ye R."/>
            <person name="Li L."/>
            <person name="Wei W."/>
            <person name="Wang X."/>
            <person name="Wang C."/>
            <person name="Yang T."/>
            <person name="Huo Q."/>
            <person name="Li W."/>
            <person name="Guo W."/>
            <person name="Chen H."/>
            <person name="Zhou L."/>
            <person name="Ni X."/>
            <person name="Tian J."/>
            <person name="Zhou Y."/>
            <person name="Sheng Y."/>
            <person name="Liu T."/>
            <person name="Pan Y."/>
            <person name="Xia L."/>
            <person name="Li J."/>
            <person name="Zhao F."/>
            <person name="Cao W."/>
        </authorList>
    </citation>
    <scope>NUCLEOTIDE SEQUENCE</scope>
    <source>
        <strain evidence="1">Hyas-2018</strain>
    </source>
</reference>
<gene>
    <name evidence="1" type="ORF">HPB50_017048</name>
</gene>
<name>A0ACB7TIT6_HYAAI</name>
<protein>
    <submittedName>
        <fullName evidence="1">Uncharacterized protein</fullName>
    </submittedName>
</protein>
<proteinExistence type="predicted"/>
<organism evidence="1 2">
    <name type="scientific">Hyalomma asiaticum</name>
    <name type="common">Tick</name>
    <dbReference type="NCBI Taxonomy" id="266040"/>
    <lineage>
        <taxon>Eukaryota</taxon>
        <taxon>Metazoa</taxon>
        <taxon>Ecdysozoa</taxon>
        <taxon>Arthropoda</taxon>
        <taxon>Chelicerata</taxon>
        <taxon>Arachnida</taxon>
        <taxon>Acari</taxon>
        <taxon>Parasitiformes</taxon>
        <taxon>Ixodida</taxon>
        <taxon>Ixodoidea</taxon>
        <taxon>Ixodidae</taxon>
        <taxon>Hyalomminae</taxon>
        <taxon>Hyalomma</taxon>
    </lineage>
</organism>
<dbReference type="Proteomes" id="UP000821845">
    <property type="component" value="Chromosome 1"/>
</dbReference>
<accession>A0ACB7TIT6</accession>
<keyword evidence="2" id="KW-1185">Reference proteome</keyword>
<sequence length="288" mass="31954">MTLFPKNQPRHRGGQSCCTCTPVSSFPARPRDLHTYPDLLHGAQAEEASGRLRQASSSRTSIDSPDFADLETARLRLRHLCRSRPVILAVNEAGAPRARTRKAKRHQEDYDRLRPLVPGHRRRPHVLQKARPSTWSGTWTREVALELPNNVRTYPALAKTPCDRGRAFVVFVMNALPAVRLRPCACRLGQACSQRHLRDTRMLSDGGLSSSDALSGTEDPEEQLGDNPGATDPTNILTALDLILTKHCGAEHCTSVFGVADGWRARVSVAWPKSCRSTQSPSQRKNWS</sequence>
<dbReference type="EMBL" id="CM023481">
    <property type="protein sequence ID" value="KAH6947086.1"/>
    <property type="molecule type" value="Genomic_DNA"/>
</dbReference>
<evidence type="ECO:0000313" key="1">
    <source>
        <dbReference type="EMBL" id="KAH6947086.1"/>
    </source>
</evidence>
<comment type="caution">
    <text evidence="1">The sequence shown here is derived from an EMBL/GenBank/DDBJ whole genome shotgun (WGS) entry which is preliminary data.</text>
</comment>
<evidence type="ECO:0000313" key="2">
    <source>
        <dbReference type="Proteomes" id="UP000821845"/>
    </source>
</evidence>